<evidence type="ECO:0008006" key="3">
    <source>
        <dbReference type="Google" id="ProtNLM"/>
    </source>
</evidence>
<reference evidence="1 2" key="1">
    <citation type="journal article" date="2014" name="Genome Announc.">
        <title>Complete Genome Sequence of a Virulent Strain, Streptococcus iniae ISET0901, Isolated from Diseased Tilapia.</title>
        <authorList>
            <person name="Pridgeon J.W."/>
            <person name="Zhang D."/>
            <person name="Zhang L."/>
        </authorList>
    </citation>
    <scope>NUCLEOTIDE SEQUENCE [LARGE SCALE GENOMIC DNA]</scope>
    <source>
        <strain evidence="1 2">ISET0901</strain>
    </source>
</reference>
<keyword evidence="2" id="KW-1185">Reference proteome</keyword>
<evidence type="ECO:0000313" key="1">
    <source>
        <dbReference type="EMBL" id="AHY15219.1"/>
    </source>
</evidence>
<dbReference type="GeneID" id="35765734"/>
<dbReference type="Proteomes" id="UP000025245">
    <property type="component" value="Chromosome"/>
</dbReference>
<evidence type="ECO:0000313" key="2">
    <source>
        <dbReference type="Proteomes" id="UP000025245"/>
    </source>
</evidence>
<name>A0ABN4D5P9_STRIN</name>
<sequence length="418" mass="46187">MVSDGLNNFFAGQVYNIDPSVAKSNNEKVVTEKSKLTDSTTGKEYKVIETRNNPLNGMQAMAVAPLVNGKPDTSQIVIAYAGTNSSDRNDINTDYQSVVVGNKKLQKPRNEIVDGQVESALAFAKDIKDTYKEASISTTGHSLGEYLAMIIAAENHWSNTGFNGPDGWNNLSPQAKEWVLANSEKFKNFRNSEDIIGLVNGNQMRAGISIDMGIDGDYSKITEIFGEYLKHHEITQWKFDEDGNIIIPKNGKNAEAVLVYEQKIKQLKYEETNKEISQLRTKFRKSGGGLSSQEKIYLNDVLALNVVSTVSSEFHSLLASLGQIYKDGITEAEELWDSTLEQSKSIGTHLNETEIKEALSHVGFTEQRVVTSQKEKFAEKLSKVNGMTHKFDDLQSSIKASINKLVAADDALAKEISA</sequence>
<dbReference type="SUPFAM" id="SSF53474">
    <property type="entry name" value="alpha/beta-Hydrolases"/>
    <property type="match status" value="1"/>
</dbReference>
<dbReference type="EMBL" id="CP007586">
    <property type="protein sequence ID" value="AHY15219.1"/>
    <property type="molecule type" value="Genomic_DNA"/>
</dbReference>
<dbReference type="Gene3D" id="3.40.50.1820">
    <property type="entry name" value="alpha/beta hydrolase"/>
    <property type="match status" value="1"/>
</dbReference>
<gene>
    <name evidence="1" type="ORF">DQ08_01685</name>
</gene>
<organism evidence="1 2">
    <name type="scientific">Streptococcus iniae</name>
    <name type="common">Streptococcus shiloi</name>
    <dbReference type="NCBI Taxonomy" id="1346"/>
    <lineage>
        <taxon>Bacteria</taxon>
        <taxon>Bacillati</taxon>
        <taxon>Bacillota</taxon>
        <taxon>Bacilli</taxon>
        <taxon>Lactobacillales</taxon>
        <taxon>Streptococcaceae</taxon>
        <taxon>Streptococcus</taxon>
    </lineage>
</organism>
<protein>
    <recommendedName>
        <fullName evidence="3">Lipase</fullName>
    </recommendedName>
</protein>
<dbReference type="InterPro" id="IPR029058">
    <property type="entry name" value="AB_hydrolase_fold"/>
</dbReference>
<dbReference type="RefSeq" id="WP_003100737.1">
    <property type="nucleotide sequence ID" value="NZ_CP010783.1"/>
</dbReference>
<proteinExistence type="predicted"/>
<accession>A0ABN4D5P9</accession>